<gene>
    <name evidence="2" type="ORF">TEQG_08652</name>
</gene>
<dbReference type="VEuPathDB" id="FungiDB:TEQG_08652"/>
<dbReference type="Proteomes" id="UP000009169">
    <property type="component" value="Unassembled WGS sequence"/>
</dbReference>
<organism evidence="2 3">
    <name type="scientific">Trichophyton equinum (strain ATCC MYA-4606 / CBS 127.97)</name>
    <name type="common">Horse ringworm fungus</name>
    <dbReference type="NCBI Taxonomy" id="559882"/>
    <lineage>
        <taxon>Eukaryota</taxon>
        <taxon>Fungi</taxon>
        <taxon>Dikarya</taxon>
        <taxon>Ascomycota</taxon>
        <taxon>Pezizomycotina</taxon>
        <taxon>Eurotiomycetes</taxon>
        <taxon>Eurotiomycetidae</taxon>
        <taxon>Onygenales</taxon>
        <taxon>Arthrodermataceae</taxon>
        <taxon>Trichophyton</taxon>
    </lineage>
</organism>
<evidence type="ECO:0000313" key="3">
    <source>
        <dbReference type="Proteomes" id="UP000009169"/>
    </source>
</evidence>
<protein>
    <submittedName>
        <fullName evidence="2">Uncharacterized protein</fullName>
    </submittedName>
</protein>
<reference evidence="3" key="1">
    <citation type="journal article" date="2012" name="MBio">
        <title>Comparative genome analysis of Trichophyton rubrum and related dermatophytes reveals candidate genes involved in infection.</title>
        <authorList>
            <person name="Martinez D.A."/>
            <person name="Oliver B.G."/>
            <person name="Graeser Y."/>
            <person name="Goldberg J.M."/>
            <person name="Li W."/>
            <person name="Martinez-Rossi N.M."/>
            <person name="Monod M."/>
            <person name="Shelest E."/>
            <person name="Barton R.C."/>
            <person name="Birch E."/>
            <person name="Brakhage A.A."/>
            <person name="Chen Z."/>
            <person name="Gurr S.J."/>
            <person name="Heiman D."/>
            <person name="Heitman J."/>
            <person name="Kosti I."/>
            <person name="Rossi A."/>
            <person name="Saif S."/>
            <person name="Samalova M."/>
            <person name="Saunders C.W."/>
            <person name="Shea T."/>
            <person name="Summerbell R.C."/>
            <person name="Xu J."/>
            <person name="Young S."/>
            <person name="Zeng Q."/>
            <person name="Birren B.W."/>
            <person name="Cuomo C.A."/>
            <person name="White T.C."/>
        </authorList>
    </citation>
    <scope>NUCLEOTIDE SEQUENCE [LARGE SCALE GENOMIC DNA]</scope>
    <source>
        <strain evidence="3">ATCC MYA-4606 / CBS 127.97</strain>
    </source>
</reference>
<accession>F2PQN5</accession>
<feature type="compositionally biased region" description="Basic residues" evidence="1">
    <location>
        <begin position="51"/>
        <end position="63"/>
    </location>
</feature>
<proteinExistence type="predicted"/>
<name>F2PQN5_TRIEC</name>
<keyword evidence="3" id="KW-1185">Reference proteome</keyword>
<sequence>MNSNASRLRRQRHIKSKDEDEEMRAMHKRRTEQSIRVKQKKTRELNGKGSKVIKKREKRSKLMRRTDADTQDQLV</sequence>
<dbReference type="EMBL" id="DS995732">
    <property type="protein sequence ID" value="EGE04203.1"/>
    <property type="molecule type" value="Genomic_DNA"/>
</dbReference>
<dbReference type="AlphaFoldDB" id="F2PQN5"/>
<dbReference type="HOGENOM" id="CLU_2672873_0_0_1"/>
<evidence type="ECO:0000313" key="2">
    <source>
        <dbReference type="EMBL" id="EGE04203.1"/>
    </source>
</evidence>
<feature type="region of interest" description="Disordered" evidence="1">
    <location>
        <begin position="1"/>
        <end position="75"/>
    </location>
</feature>
<evidence type="ECO:0000256" key="1">
    <source>
        <dbReference type="SAM" id="MobiDB-lite"/>
    </source>
</evidence>